<dbReference type="GeneID" id="54284874"/>
<accession>A0A6A5XWS7</accession>
<dbReference type="AlphaFoldDB" id="A0A6A5XWS7"/>
<evidence type="ECO:0000313" key="1">
    <source>
        <dbReference type="EMBL" id="KAF2017406.1"/>
    </source>
</evidence>
<keyword evidence="2" id="KW-1185">Reference proteome</keyword>
<organism evidence="1 2">
    <name type="scientific">Aaosphaeria arxii CBS 175.79</name>
    <dbReference type="NCBI Taxonomy" id="1450172"/>
    <lineage>
        <taxon>Eukaryota</taxon>
        <taxon>Fungi</taxon>
        <taxon>Dikarya</taxon>
        <taxon>Ascomycota</taxon>
        <taxon>Pezizomycotina</taxon>
        <taxon>Dothideomycetes</taxon>
        <taxon>Pleosporomycetidae</taxon>
        <taxon>Pleosporales</taxon>
        <taxon>Pleosporales incertae sedis</taxon>
        <taxon>Aaosphaeria</taxon>
    </lineage>
</organism>
<dbReference type="RefSeq" id="XP_033385745.1">
    <property type="nucleotide sequence ID" value="XM_033527477.1"/>
</dbReference>
<sequence>MALKEDDRNNNGDRDCYVDRARRNCSEVCGVDIDCGETIPHFDRRIWGRITTWAAIA</sequence>
<protein>
    <submittedName>
        <fullName evidence="1">Uncharacterized protein</fullName>
    </submittedName>
</protein>
<proteinExistence type="predicted"/>
<evidence type="ECO:0000313" key="2">
    <source>
        <dbReference type="Proteomes" id="UP000799778"/>
    </source>
</evidence>
<dbReference type="Proteomes" id="UP000799778">
    <property type="component" value="Unassembled WGS sequence"/>
</dbReference>
<name>A0A6A5XWS7_9PLEO</name>
<gene>
    <name evidence="1" type="ORF">BU24DRAFT_420453</name>
</gene>
<reference evidence="1" key="1">
    <citation type="journal article" date="2020" name="Stud. Mycol.">
        <title>101 Dothideomycetes genomes: a test case for predicting lifestyles and emergence of pathogens.</title>
        <authorList>
            <person name="Haridas S."/>
            <person name="Albert R."/>
            <person name="Binder M."/>
            <person name="Bloem J."/>
            <person name="Labutti K."/>
            <person name="Salamov A."/>
            <person name="Andreopoulos B."/>
            <person name="Baker S."/>
            <person name="Barry K."/>
            <person name="Bills G."/>
            <person name="Bluhm B."/>
            <person name="Cannon C."/>
            <person name="Castanera R."/>
            <person name="Culley D."/>
            <person name="Daum C."/>
            <person name="Ezra D."/>
            <person name="Gonzalez J."/>
            <person name="Henrissat B."/>
            <person name="Kuo A."/>
            <person name="Liang C."/>
            <person name="Lipzen A."/>
            <person name="Lutzoni F."/>
            <person name="Magnuson J."/>
            <person name="Mondo S."/>
            <person name="Nolan M."/>
            <person name="Ohm R."/>
            <person name="Pangilinan J."/>
            <person name="Park H.-J."/>
            <person name="Ramirez L."/>
            <person name="Alfaro M."/>
            <person name="Sun H."/>
            <person name="Tritt A."/>
            <person name="Yoshinaga Y."/>
            <person name="Zwiers L.-H."/>
            <person name="Turgeon B."/>
            <person name="Goodwin S."/>
            <person name="Spatafora J."/>
            <person name="Crous P."/>
            <person name="Grigoriev I."/>
        </authorList>
    </citation>
    <scope>NUCLEOTIDE SEQUENCE</scope>
    <source>
        <strain evidence="1">CBS 175.79</strain>
    </source>
</reference>
<dbReference type="EMBL" id="ML978068">
    <property type="protein sequence ID" value="KAF2017406.1"/>
    <property type="molecule type" value="Genomic_DNA"/>
</dbReference>